<organism evidence="2 3">
    <name type="scientific">Labedaea rhizosphaerae</name>
    <dbReference type="NCBI Taxonomy" id="598644"/>
    <lineage>
        <taxon>Bacteria</taxon>
        <taxon>Bacillati</taxon>
        <taxon>Actinomycetota</taxon>
        <taxon>Actinomycetes</taxon>
        <taxon>Pseudonocardiales</taxon>
        <taxon>Pseudonocardiaceae</taxon>
        <taxon>Labedaea</taxon>
    </lineage>
</organism>
<evidence type="ECO:0000313" key="3">
    <source>
        <dbReference type="Proteomes" id="UP000295444"/>
    </source>
</evidence>
<feature type="transmembrane region" description="Helical" evidence="1">
    <location>
        <begin position="37"/>
        <end position="61"/>
    </location>
</feature>
<accession>A0A4V3CYQ4</accession>
<evidence type="ECO:0000256" key="1">
    <source>
        <dbReference type="SAM" id="Phobius"/>
    </source>
</evidence>
<keyword evidence="3" id="KW-1185">Reference proteome</keyword>
<dbReference type="InterPro" id="IPR007795">
    <property type="entry name" value="T7SS_EccB"/>
</dbReference>
<gene>
    <name evidence="2" type="ORF">EV186_105290</name>
</gene>
<sequence length="457" mass="46534">MWTQRDQIQAYQFLRRRLVSALVAADANHPTSPSKRLVLGVVLGLAGTLLAAAVFGVIGLLTPSRAQEWRQGGQVIVEQETGALFILGADDALHPVLNYASARLLAGGDGTKTVVVPAKSLRDVPRGEGVGLAGAPASLPQPDRLVSGPWTRCSRTSPDRPAGAPPISTVLLGQDPAGSVLRDGQGLLARLDGDRQYLITGGHRYKLADKATVTALGYDSADVLTVSPEWLNTVPAGRDLGTIDVPQAGAQGPAVGGQATRIGQVLTTGGGYYLVRPDGLAVVTETEARLALGAAHAGAAYPGRVPEPLPVAAADVAAAPRSAAKSTGYPRFHPVTVTVDQSSVVCTTGTEVTVGHGTLALASPPILTDPKAKAATEVSVPGGMGAVVESQPTPGAASGTVYVITDTGKKYPVVDEKALAALGYGGAPKVGVSPDVLALFPTGVTLDPNAAARTVPT</sequence>
<dbReference type="OrthoDB" id="3847604at2"/>
<dbReference type="EMBL" id="SNXZ01000005">
    <property type="protein sequence ID" value="TDP95058.1"/>
    <property type="molecule type" value="Genomic_DNA"/>
</dbReference>
<dbReference type="NCBIfam" id="TIGR03919">
    <property type="entry name" value="T7SS_EccB"/>
    <property type="match status" value="1"/>
</dbReference>
<comment type="caution">
    <text evidence="2">The sequence shown here is derived from an EMBL/GenBank/DDBJ whole genome shotgun (WGS) entry which is preliminary data.</text>
</comment>
<name>A0A4V3CYQ4_LABRH</name>
<dbReference type="PANTHER" id="PTHR40765:SF2">
    <property type="entry name" value="ESX-2 SECRETION SYSTEM ATPASE ECCB2"/>
    <property type="match status" value="1"/>
</dbReference>
<evidence type="ECO:0000313" key="2">
    <source>
        <dbReference type="EMBL" id="TDP95058.1"/>
    </source>
</evidence>
<reference evidence="2 3" key="1">
    <citation type="submission" date="2019-03" db="EMBL/GenBank/DDBJ databases">
        <title>Genomic Encyclopedia of Type Strains, Phase IV (KMG-IV): sequencing the most valuable type-strain genomes for metagenomic binning, comparative biology and taxonomic classification.</title>
        <authorList>
            <person name="Goeker M."/>
        </authorList>
    </citation>
    <scope>NUCLEOTIDE SEQUENCE [LARGE SCALE GENOMIC DNA]</scope>
    <source>
        <strain evidence="2 3">DSM 45361</strain>
    </source>
</reference>
<dbReference type="Proteomes" id="UP000295444">
    <property type="component" value="Unassembled WGS sequence"/>
</dbReference>
<dbReference type="AlphaFoldDB" id="A0A4V3CYQ4"/>
<keyword evidence="1" id="KW-0812">Transmembrane</keyword>
<keyword evidence="1" id="KW-0472">Membrane</keyword>
<dbReference type="GO" id="GO:0005576">
    <property type="term" value="C:extracellular region"/>
    <property type="evidence" value="ECO:0007669"/>
    <property type="project" value="TreeGrafter"/>
</dbReference>
<dbReference type="InterPro" id="IPR044857">
    <property type="entry name" value="T7SS_EccB_R1"/>
</dbReference>
<keyword evidence="1" id="KW-1133">Transmembrane helix</keyword>
<dbReference type="Gene3D" id="3.30.2390.20">
    <property type="entry name" value="Type VII secretion system EccB, repeat 1 domain"/>
    <property type="match status" value="1"/>
</dbReference>
<protein>
    <submittedName>
        <fullName evidence="2">Type VII secretion protein EccB</fullName>
    </submittedName>
</protein>
<proteinExistence type="predicted"/>
<dbReference type="RefSeq" id="WP_133852445.1">
    <property type="nucleotide sequence ID" value="NZ_SNXZ01000005.1"/>
</dbReference>
<dbReference type="PANTHER" id="PTHR40765">
    <property type="entry name" value="ESX-2 SECRETION SYSTEM ATPASE ECCB2"/>
    <property type="match status" value="1"/>
</dbReference>
<dbReference type="Pfam" id="PF05108">
    <property type="entry name" value="T7SS_ESX1_EccB"/>
    <property type="match status" value="1"/>
</dbReference>